<evidence type="ECO:0000256" key="5">
    <source>
        <dbReference type="SAM" id="Phobius"/>
    </source>
</evidence>
<evidence type="ECO:0000259" key="6">
    <source>
        <dbReference type="PROSITE" id="PS51387"/>
    </source>
</evidence>
<evidence type="ECO:0000313" key="7">
    <source>
        <dbReference type="EMBL" id="KAK9918259.1"/>
    </source>
</evidence>
<keyword evidence="5" id="KW-0812">Transmembrane</keyword>
<dbReference type="Gene3D" id="3.30.70.2520">
    <property type="match status" value="1"/>
</dbReference>
<dbReference type="PROSITE" id="PS51387">
    <property type="entry name" value="FAD_PCMH"/>
    <property type="match status" value="1"/>
</dbReference>
<keyword evidence="3" id="KW-0560">Oxidoreductase</keyword>
<feature type="domain" description="FAD-binding PCMH-type" evidence="6">
    <location>
        <begin position="68"/>
        <end position="238"/>
    </location>
</feature>
<dbReference type="InterPro" id="IPR036318">
    <property type="entry name" value="FAD-bd_PCMH-like_sf"/>
</dbReference>
<dbReference type="InterPro" id="IPR016169">
    <property type="entry name" value="FAD-bd_PCMH_sub2"/>
</dbReference>
<evidence type="ECO:0000256" key="3">
    <source>
        <dbReference type="ARBA" id="ARBA00023002"/>
    </source>
</evidence>
<dbReference type="EMBL" id="JALJOT010000001">
    <property type="protein sequence ID" value="KAK9918259.1"/>
    <property type="molecule type" value="Genomic_DNA"/>
</dbReference>
<evidence type="ECO:0000313" key="8">
    <source>
        <dbReference type="Proteomes" id="UP001491310"/>
    </source>
</evidence>
<dbReference type="InterPro" id="IPR016167">
    <property type="entry name" value="FAD-bd_PCMH_sub1"/>
</dbReference>
<dbReference type="SUPFAM" id="SSF56176">
    <property type="entry name" value="FAD-binding/transporter-associated domain-like"/>
    <property type="match status" value="1"/>
</dbReference>
<keyword evidence="5" id="KW-0472">Membrane</keyword>
<dbReference type="InterPro" id="IPR010031">
    <property type="entry name" value="FAD_lactone_oxidase-like"/>
</dbReference>
<name>A0ABR2Z3Y4_9CHLO</name>
<keyword evidence="8" id="KW-1185">Reference proteome</keyword>
<proteinExistence type="predicted"/>
<dbReference type="InterPro" id="IPR010029">
    <property type="entry name" value="GL_DH"/>
</dbReference>
<dbReference type="NCBIfam" id="TIGR01676">
    <property type="entry name" value="GLDHase"/>
    <property type="match status" value="1"/>
</dbReference>
<reference evidence="7 8" key="1">
    <citation type="journal article" date="2024" name="Nat. Commun.">
        <title>Phylogenomics reveals the evolutionary origins of lichenization in chlorophyte algae.</title>
        <authorList>
            <person name="Puginier C."/>
            <person name="Libourel C."/>
            <person name="Otte J."/>
            <person name="Skaloud P."/>
            <person name="Haon M."/>
            <person name="Grisel S."/>
            <person name="Petersen M."/>
            <person name="Berrin J.G."/>
            <person name="Delaux P.M."/>
            <person name="Dal Grande F."/>
            <person name="Keller J."/>
        </authorList>
    </citation>
    <scope>NUCLEOTIDE SEQUENCE [LARGE SCALE GENOMIC DNA]</scope>
    <source>
        <strain evidence="7 8">SAG 216-7</strain>
    </source>
</reference>
<comment type="cofactor">
    <cofactor evidence="1">
        <name>FAD</name>
        <dbReference type="ChEBI" id="CHEBI:57692"/>
    </cofactor>
</comment>
<sequence>MLEDARRRSKLWQRFGIIGAAAAGVLAVLVYQKDLDQEPLIPEAVEQAVEQLIGDKDEHHLFNWSNTHECRPKRFYQPETQEELEAIVKEAHDKGEKLRCMGSGLSPNGLPFSDEGIVSLALMDKVKFLDLQRRRVTVEAGIRVEQLVEELRQHGLTLLNYASIREQSIGGFTQVSAHGTGATIPTVDEFVVGLKLVTPGKGTITLSRNEDPELFKLANVGLGALGIVSEVTLQLGRQHQLLEHTSVMSAKDITPRKHSNMLKNNRHIRYMWYPYTDSVVVVTNNPVKEGTKTPKVKVTYTNDEKLEPLRHLLREALPDQDHSTSEEVAGLSNTQLRDRLIAHKPLDRDWIARINQADAEYWKRSEGYRVGWSDEILGFDCGGEQWVLEVAFPTGTLKKPSNADLDFMKDLMREIEEAGVPAPSPIEQRWTASSSASMSPASARGRPDTVHSWVGIIMYLPTEEEAQRQAITDRFFEYCKLVEQKLMPKYDATEHWAKIEVPHLDRQAAIERIARRYPVDKFNAARRELDPKNILANDIIDTLMPRSDVLPQIPSTDPPEVSAASVS</sequence>
<dbReference type="PANTHER" id="PTHR43762">
    <property type="entry name" value="L-GULONOLACTONE OXIDASE"/>
    <property type="match status" value="1"/>
</dbReference>
<dbReference type="Pfam" id="PF04030">
    <property type="entry name" value="ALO"/>
    <property type="match status" value="1"/>
</dbReference>
<dbReference type="InterPro" id="IPR016166">
    <property type="entry name" value="FAD-bd_PCMH"/>
</dbReference>
<evidence type="ECO:0000256" key="4">
    <source>
        <dbReference type="SAM" id="MobiDB-lite"/>
    </source>
</evidence>
<dbReference type="Proteomes" id="UP001491310">
    <property type="component" value="Unassembled WGS sequence"/>
</dbReference>
<dbReference type="Gene3D" id="3.30.465.10">
    <property type="match status" value="1"/>
</dbReference>
<dbReference type="Pfam" id="PF01565">
    <property type="entry name" value="FAD_binding_4"/>
    <property type="match status" value="1"/>
</dbReference>
<evidence type="ECO:0000256" key="2">
    <source>
        <dbReference type="ARBA" id="ARBA00005147"/>
    </source>
</evidence>
<accession>A0ABR2Z3Y4</accession>
<gene>
    <name evidence="7" type="ORF">WJX75_002661</name>
</gene>
<organism evidence="7 8">
    <name type="scientific">Coccomyxa subellipsoidea</name>
    <dbReference type="NCBI Taxonomy" id="248742"/>
    <lineage>
        <taxon>Eukaryota</taxon>
        <taxon>Viridiplantae</taxon>
        <taxon>Chlorophyta</taxon>
        <taxon>core chlorophytes</taxon>
        <taxon>Trebouxiophyceae</taxon>
        <taxon>Trebouxiophyceae incertae sedis</taxon>
        <taxon>Coccomyxaceae</taxon>
        <taxon>Coccomyxa</taxon>
    </lineage>
</organism>
<feature type="transmembrane region" description="Helical" evidence="5">
    <location>
        <begin position="12"/>
        <end position="31"/>
    </location>
</feature>
<dbReference type="InterPro" id="IPR007173">
    <property type="entry name" value="ALO_C"/>
</dbReference>
<dbReference type="Gene3D" id="3.30.43.10">
    <property type="entry name" value="Uridine Diphospho-n-acetylenolpyruvylglucosamine Reductase, domain 2"/>
    <property type="match status" value="1"/>
</dbReference>
<feature type="region of interest" description="Disordered" evidence="4">
    <location>
        <begin position="548"/>
        <end position="567"/>
    </location>
</feature>
<comment type="pathway">
    <text evidence="2">Cofactor biosynthesis; L-ascorbate biosynthesis.</text>
</comment>
<evidence type="ECO:0000256" key="1">
    <source>
        <dbReference type="ARBA" id="ARBA00001974"/>
    </source>
</evidence>
<dbReference type="PANTHER" id="PTHR43762:SF1">
    <property type="entry name" value="D-ARABINONO-1,4-LACTONE OXIDASE"/>
    <property type="match status" value="1"/>
</dbReference>
<comment type="caution">
    <text evidence="7">The sequence shown here is derived from an EMBL/GenBank/DDBJ whole genome shotgun (WGS) entry which is preliminary data.</text>
</comment>
<dbReference type="InterPro" id="IPR006094">
    <property type="entry name" value="Oxid_FAD_bind_N"/>
</dbReference>
<keyword evidence="5" id="KW-1133">Transmembrane helix</keyword>
<protein>
    <recommendedName>
        <fullName evidence="6">FAD-binding PCMH-type domain-containing protein</fullName>
    </recommendedName>
</protein>
<dbReference type="PIRSF" id="PIRSF000136">
    <property type="entry name" value="LGO_GLO"/>
    <property type="match status" value="1"/>
</dbReference>